<keyword evidence="1" id="KW-1133">Transmembrane helix</keyword>
<keyword evidence="2" id="KW-0732">Signal</keyword>
<sequence length="435" mass="49217">MWLTLLLLVGISFAEADDPYKFRDHCNTRHLNNKYTAECNGQQQNLTLSDLTTKNMVEIKLTNFLSVTFDSSVQIERITVSKTPLVSVSLSNPILIDLRMDSVDELILRYEHSRDTGQRANMSLTNVKTLRLISDLEFVWSIESINLTDVTDLDLGSSMLKILAERVAISNSNIRVNSNTSIVLTAVSAFIDKSSIYIYKKGCINVAVNQFSVKDTRIDLEDGHINLINSNVLIANSLLYGFNNGPISVHGDASVRFEGNSIFTRDIVSILGLSKPNIIFKDNSFGCNDCSVKGSLLVTDLQEIGDVNYCYINCNLTLNAYKAYLMKSCFCNESETYVNHSLLCNSDMNCLKTSTHFSLHWWLLVILILLLLVIVSVICIRHIDKRRRQKTKGLNNGMQTFTYKREQPPAFNNDCYDNIEHFEHHYESGELVSCR</sequence>
<protein>
    <recommendedName>
        <fullName evidence="4">Auto-transporter adhesin head GIN domain-containing protein</fullName>
    </recommendedName>
</protein>
<gene>
    <name evidence="3" type="ORF">g.7596</name>
</gene>
<name>A0A1B6LVQ3_9HEMI</name>
<dbReference type="EMBL" id="GEBQ01012262">
    <property type="protein sequence ID" value="JAT27715.1"/>
    <property type="molecule type" value="Transcribed_RNA"/>
</dbReference>
<proteinExistence type="predicted"/>
<evidence type="ECO:0008006" key="4">
    <source>
        <dbReference type="Google" id="ProtNLM"/>
    </source>
</evidence>
<feature type="chain" id="PRO_5008587710" description="Auto-transporter adhesin head GIN domain-containing protein" evidence="2">
    <location>
        <begin position="17"/>
        <end position="435"/>
    </location>
</feature>
<feature type="signal peptide" evidence="2">
    <location>
        <begin position="1"/>
        <end position="16"/>
    </location>
</feature>
<evidence type="ECO:0000256" key="1">
    <source>
        <dbReference type="SAM" id="Phobius"/>
    </source>
</evidence>
<evidence type="ECO:0000256" key="2">
    <source>
        <dbReference type="SAM" id="SignalP"/>
    </source>
</evidence>
<feature type="transmembrane region" description="Helical" evidence="1">
    <location>
        <begin position="359"/>
        <end position="380"/>
    </location>
</feature>
<organism evidence="3">
    <name type="scientific">Graphocephala atropunctata</name>
    <dbReference type="NCBI Taxonomy" id="36148"/>
    <lineage>
        <taxon>Eukaryota</taxon>
        <taxon>Metazoa</taxon>
        <taxon>Ecdysozoa</taxon>
        <taxon>Arthropoda</taxon>
        <taxon>Hexapoda</taxon>
        <taxon>Insecta</taxon>
        <taxon>Pterygota</taxon>
        <taxon>Neoptera</taxon>
        <taxon>Paraneoptera</taxon>
        <taxon>Hemiptera</taxon>
        <taxon>Auchenorrhyncha</taxon>
        <taxon>Membracoidea</taxon>
        <taxon>Cicadellidae</taxon>
        <taxon>Cicadellinae</taxon>
        <taxon>Cicadellini</taxon>
        <taxon>Graphocephala</taxon>
    </lineage>
</organism>
<accession>A0A1B6LVQ3</accession>
<dbReference type="AlphaFoldDB" id="A0A1B6LVQ3"/>
<reference evidence="3" key="1">
    <citation type="submission" date="2015-11" db="EMBL/GenBank/DDBJ databases">
        <title>De novo transcriptome assembly of four potential Pierce s Disease insect vectors from Arizona vineyards.</title>
        <authorList>
            <person name="Tassone E.E."/>
        </authorList>
    </citation>
    <scope>NUCLEOTIDE SEQUENCE</scope>
</reference>
<keyword evidence="1" id="KW-0812">Transmembrane</keyword>
<keyword evidence="1" id="KW-0472">Membrane</keyword>
<evidence type="ECO:0000313" key="3">
    <source>
        <dbReference type="EMBL" id="JAT27715.1"/>
    </source>
</evidence>